<proteinExistence type="predicted"/>
<dbReference type="InterPro" id="IPR013783">
    <property type="entry name" value="Ig-like_fold"/>
</dbReference>
<evidence type="ECO:0000259" key="2">
    <source>
        <dbReference type="PROSITE" id="PS50835"/>
    </source>
</evidence>
<dbReference type="InterPro" id="IPR007110">
    <property type="entry name" value="Ig-like_dom"/>
</dbReference>
<dbReference type="STRING" id="121845.A0A3Q0JLH1"/>
<dbReference type="PANTHER" id="PTHR47633:SF4">
    <property type="entry name" value="MYOPALLADIN ISOFORM X1"/>
    <property type="match status" value="1"/>
</dbReference>
<dbReference type="Proteomes" id="UP000079169">
    <property type="component" value="Unplaced"/>
</dbReference>
<comment type="subcellular location">
    <subcellularLocation>
        <location evidence="1">Cytoplasm</location>
        <location evidence="1">Myofibril</location>
    </subcellularLocation>
</comment>
<evidence type="ECO:0000313" key="3">
    <source>
        <dbReference type="Proteomes" id="UP000079169"/>
    </source>
</evidence>
<dbReference type="InterPro" id="IPR036179">
    <property type="entry name" value="Ig-like_dom_sf"/>
</dbReference>
<dbReference type="FunFam" id="2.60.40.10:FF:000519">
    <property type="entry name" value="Muscle M-line assembly protein unc-89"/>
    <property type="match status" value="1"/>
</dbReference>
<gene>
    <name evidence="4" type="primary">LOC103521038</name>
</gene>
<dbReference type="InterPro" id="IPR003599">
    <property type="entry name" value="Ig_sub"/>
</dbReference>
<dbReference type="PANTHER" id="PTHR47633">
    <property type="entry name" value="IMMUNOGLOBULIN"/>
    <property type="match status" value="1"/>
</dbReference>
<dbReference type="GO" id="GO:0045214">
    <property type="term" value="P:sarcomere organization"/>
    <property type="evidence" value="ECO:0007669"/>
    <property type="project" value="UniProtKB-ARBA"/>
</dbReference>
<protein>
    <submittedName>
        <fullName evidence="4">Striated muscle-specific serine/threonine-protein kinase-like</fullName>
    </submittedName>
</protein>
<evidence type="ECO:0000313" key="4">
    <source>
        <dbReference type="RefSeq" id="XP_026687700.1"/>
    </source>
</evidence>
<dbReference type="InterPro" id="IPR003598">
    <property type="entry name" value="Ig_sub2"/>
</dbReference>
<dbReference type="SUPFAM" id="SSF48726">
    <property type="entry name" value="Immunoglobulin"/>
    <property type="match status" value="1"/>
</dbReference>
<dbReference type="Pfam" id="PF07679">
    <property type="entry name" value="I-set"/>
    <property type="match status" value="1"/>
</dbReference>
<organism evidence="3 4">
    <name type="scientific">Diaphorina citri</name>
    <name type="common">Asian citrus psyllid</name>
    <dbReference type="NCBI Taxonomy" id="121845"/>
    <lineage>
        <taxon>Eukaryota</taxon>
        <taxon>Metazoa</taxon>
        <taxon>Ecdysozoa</taxon>
        <taxon>Arthropoda</taxon>
        <taxon>Hexapoda</taxon>
        <taxon>Insecta</taxon>
        <taxon>Pterygota</taxon>
        <taxon>Neoptera</taxon>
        <taxon>Paraneoptera</taxon>
        <taxon>Hemiptera</taxon>
        <taxon>Sternorrhyncha</taxon>
        <taxon>Psylloidea</taxon>
        <taxon>Psyllidae</taxon>
        <taxon>Diaphorininae</taxon>
        <taxon>Diaphorina</taxon>
    </lineage>
</organism>
<dbReference type="RefSeq" id="XP_026687700.1">
    <property type="nucleotide sequence ID" value="XM_026831899.1"/>
</dbReference>
<feature type="domain" description="Ig-like" evidence="2">
    <location>
        <begin position="259"/>
        <end position="347"/>
    </location>
</feature>
<dbReference type="SMART" id="SM00408">
    <property type="entry name" value="IGc2"/>
    <property type="match status" value="1"/>
</dbReference>
<sequence length="357" mass="38693">MVCETGSAIPRIISKSNALGNSLTAIPTMTDAIEIPVIHETAIKIPVIHETPMKTSSMPRENLVKSHHSAGLSSSTKSFPNLLSSPFKPTANTLLSPSVAPPKVHVVKIMDEVTKKCLNEQRIVSDTNLRPLERSERKTNFENVHQSPAPQIGNVHPTSTPHVGTTHQTFSPYYFSTTWSSNANTGSLQNSPLGPNNVLPFLSSTTTSPMYTSSIYSWTRTKPCISTGALATTKGSPRKEKVITLTDSCFDPEPPRRLPIFITPLRDIAVVSGGVARFECIVQADPAPSVTWSKDGQVLHPSHQHQIEFRNGVCRLTLPHAYPFDAGTYSCSAVNAVGTVETSASLTVPGEKRSFNL</sequence>
<evidence type="ECO:0000256" key="1">
    <source>
        <dbReference type="ARBA" id="ARBA00004657"/>
    </source>
</evidence>
<dbReference type="AlphaFoldDB" id="A0A3Q0JLH1"/>
<dbReference type="GO" id="GO:0031430">
    <property type="term" value="C:M band"/>
    <property type="evidence" value="ECO:0007669"/>
    <property type="project" value="UniProtKB-ARBA"/>
</dbReference>
<dbReference type="KEGG" id="dci:103521038"/>
<dbReference type="SMART" id="SM00409">
    <property type="entry name" value="IG"/>
    <property type="match status" value="1"/>
</dbReference>
<dbReference type="InterPro" id="IPR013098">
    <property type="entry name" value="Ig_I-set"/>
</dbReference>
<dbReference type="GeneID" id="103521038"/>
<dbReference type="Gene3D" id="2.60.40.10">
    <property type="entry name" value="Immunoglobulins"/>
    <property type="match status" value="1"/>
</dbReference>
<name>A0A3Q0JLH1_DIACI</name>
<dbReference type="PROSITE" id="PS50835">
    <property type="entry name" value="IG_LIKE"/>
    <property type="match status" value="1"/>
</dbReference>
<reference evidence="4" key="1">
    <citation type="submission" date="2025-08" db="UniProtKB">
        <authorList>
            <consortium name="RefSeq"/>
        </authorList>
    </citation>
    <scope>IDENTIFICATION</scope>
</reference>
<accession>A0A3Q0JLH1</accession>
<keyword evidence="3" id="KW-1185">Reference proteome</keyword>
<dbReference type="PaxDb" id="121845-A0A3Q0JLH1"/>